<dbReference type="Proteomes" id="UP000412028">
    <property type="component" value="Unassembled WGS sequence"/>
</dbReference>
<evidence type="ECO:0000313" key="2">
    <source>
        <dbReference type="EMBL" id="KAA8831036.1"/>
    </source>
</evidence>
<reference evidence="2 3" key="1">
    <citation type="journal article" date="2019" name="Syst. Appl. Microbiol.">
        <title>Characterization of Bifidobacterium species in feaces of the Egyptian fruit bat: Description of B. vespertilionis sp. nov. and B. rousetti sp. nov.</title>
        <authorList>
            <person name="Modesto M."/>
            <person name="Satti M."/>
            <person name="Watanabe K."/>
            <person name="Puglisi E."/>
            <person name="Morelli L."/>
            <person name="Huang C.-H."/>
            <person name="Liou J.-S."/>
            <person name="Miyashita M."/>
            <person name="Tamura T."/>
            <person name="Saito S."/>
            <person name="Mori K."/>
            <person name="Huang L."/>
            <person name="Sciavilla P."/>
            <person name="Sandri C."/>
            <person name="Spiezio C."/>
            <person name="Vitali F."/>
            <person name="Cavalieri D."/>
            <person name="Perpetuini G."/>
            <person name="Tofalo R."/>
            <person name="Bonetti A."/>
            <person name="Arita M."/>
            <person name="Mattarelli P."/>
        </authorList>
    </citation>
    <scope>NUCLEOTIDE SEQUENCE [LARGE SCALE GENOMIC DNA]</scope>
    <source>
        <strain evidence="2 3">RST7</strain>
    </source>
</reference>
<feature type="transmembrane region" description="Helical" evidence="1">
    <location>
        <begin position="350"/>
        <end position="369"/>
    </location>
</feature>
<dbReference type="OrthoDB" id="3716589at2"/>
<keyword evidence="1" id="KW-0812">Transmembrane</keyword>
<dbReference type="AlphaFoldDB" id="A0A5M9ZTR2"/>
<feature type="transmembrane region" description="Helical" evidence="1">
    <location>
        <begin position="268"/>
        <end position="286"/>
    </location>
</feature>
<dbReference type="InterPro" id="IPR000408">
    <property type="entry name" value="Reg_chr_condens"/>
</dbReference>
<evidence type="ECO:0008006" key="4">
    <source>
        <dbReference type="Google" id="ProtNLM"/>
    </source>
</evidence>
<dbReference type="EMBL" id="RZUI01000003">
    <property type="protein sequence ID" value="KAA8831036.1"/>
    <property type="molecule type" value="Genomic_DNA"/>
</dbReference>
<dbReference type="RefSeq" id="WP_150380898.1">
    <property type="nucleotide sequence ID" value="NZ_RZUI01000003.1"/>
</dbReference>
<protein>
    <recommendedName>
        <fullName evidence="4">ABC transporter, ATP-binding protein</fullName>
    </recommendedName>
</protein>
<dbReference type="PROSITE" id="PS00626">
    <property type="entry name" value="RCC1_2"/>
    <property type="match status" value="1"/>
</dbReference>
<accession>A0A5M9ZTR2</accession>
<feature type="transmembrane region" description="Helical" evidence="1">
    <location>
        <begin position="21"/>
        <end position="38"/>
    </location>
</feature>
<keyword evidence="1" id="KW-0472">Membrane</keyword>
<organism evidence="2 3">
    <name type="scientific">Bifidobacterium tissieri</name>
    <dbReference type="NCBI Taxonomy" id="1630162"/>
    <lineage>
        <taxon>Bacteria</taxon>
        <taxon>Bacillati</taxon>
        <taxon>Actinomycetota</taxon>
        <taxon>Actinomycetes</taxon>
        <taxon>Bifidobacteriales</taxon>
        <taxon>Bifidobacteriaceae</taxon>
        <taxon>Bifidobacterium</taxon>
    </lineage>
</organism>
<sequence>MRISSIVSEALRNIACGTSHAVLMTLAVFICSSLLGGYEMASVLTLEQQAADRIQADADVTMLVGTTTDGIACDNLAMIAGDKSTAAGIGPSISGALRDGPQITPNSTPGRDVTSYEVTPGLIRLFAEHEINRIDNGSDKNAPSGTIDTTGIWIPYDLANDFGLSVGSRLETTTGTATVAGVYQWPNDGRDTRLAYAVIIPVSASDGTFDECWAKQWPISDDTDRLLYSTAIVANGSEQSSAGTTQLNKGFDSRYDAYDSYRTRMTKWLPIPGLAIGILLGTLSVYRRRLEYAGALHSGQTRGAQLLGIALETAIWAGLGTICTVTVLAAVGYRYSIADPAAITIAAERAPIAMLSGTMVSAICTGLCVRESQLFHYFKTR</sequence>
<evidence type="ECO:0000256" key="1">
    <source>
        <dbReference type="SAM" id="Phobius"/>
    </source>
</evidence>
<feature type="transmembrane region" description="Helical" evidence="1">
    <location>
        <begin position="306"/>
        <end position="330"/>
    </location>
</feature>
<gene>
    <name evidence="2" type="ORF">EMO89_02995</name>
</gene>
<proteinExistence type="predicted"/>
<keyword evidence="1" id="KW-1133">Transmembrane helix</keyword>
<evidence type="ECO:0000313" key="3">
    <source>
        <dbReference type="Proteomes" id="UP000412028"/>
    </source>
</evidence>
<comment type="caution">
    <text evidence="2">The sequence shown here is derived from an EMBL/GenBank/DDBJ whole genome shotgun (WGS) entry which is preliminary data.</text>
</comment>
<name>A0A5M9ZTR2_9BIFI</name>